<evidence type="ECO:0000259" key="2">
    <source>
        <dbReference type="Pfam" id="PF00586"/>
    </source>
</evidence>
<dbReference type="InterPro" id="IPR036921">
    <property type="entry name" value="PurM-like_N_sf"/>
</dbReference>
<dbReference type="SUPFAM" id="SSF56042">
    <property type="entry name" value="PurM C-terminal domain-like"/>
    <property type="match status" value="1"/>
</dbReference>
<dbReference type="NCBIfam" id="TIGR02124">
    <property type="entry name" value="hypE"/>
    <property type="match status" value="1"/>
</dbReference>
<dbReference type="SUPFAM" id="SSF55326">
    <property type="entry name" value="PurM N-terminal domain-like"/>
    <property type="match status" value="1"/>
</dbReference>
<feature type="domain" description="PurM-like C-terminal" evidence="3">
    <location>
        <begin position="162"/>
        <end position="308"/>
    </location>
</feature>
<dbReference type="Gene3D" id="3.90.650.10">
    <property type="entry name" value="PurM-like C-terminal domain"/>
    <property type="match status" value="1"/>
</dbReference>
<protein>
    <submittedName>
        <fullName evidence="4">Hydrogenase expression/formation protein HypE</fullName>
    </submittedName>
</protein>
<dbReference type="PANTHER" id="PTHR30303">
    <property type="entry name" value="HYDROGENASE ISOENZYMES FORMATION PROTEIN HYPE"/>
    <property type="match status" value="1"/>
</dbReference>
<proteinExistence type="inferred from homology"/>
<organism evidence="4 5">
    <name type="scientific">Candidatus Aquicultor secundus</name>
    <dbReference type="NCBI Taxonomy" id="1973895"/>
    <lineage>
        <taxon>Bacteria</taxon>
        <taxon>Bacillati</taxon>
        <taxon>Actinomycetota</taxon>
        <taxon>Candidatus Aquicultoria</taxon>
        <taxon>Candidatus Aquicultorales</taxon>
        <taxon>Candidatus Aquicultoraceae</taxon>
        <taxon>Candidatus Aquicultor</taxon>
    </lineage>
</organism>
<dbReference type="InterPro" id="IPR011854">
    <property type="entry name" value="HypE"/>
</dbReference>
<dbReference type="EMBL" id="PFNG01000241">
    <property type="protein sequence ID" value="PIZ35429.1"/>
    <property type="molecule type" value="Genomic_DNA"/>
</dbReference>
<dbReference type="PIRSF" id="PIRSF005644">
    <property type="entry name" value="Hdrgns_mtr_HypE"/>
    <property type="match status" value="1"/>
</dbReference>
<reference evidence="5" key="1">
    <citation type="submission" date="2017-09" db="EMBL/GenBank/DDBJ databases">
        <title>Depth-based differentiation of microbial function through sediment-hosted aquifers and enrichment of novel symbionts in the deep terrestrial subsurface.</title>
        <authorList>
            <person name="Probst A.J."/>
            <person name="Ladd B."/>
            <person name="Jarett J.K."/>
            <person name="Geller-Mcgrath D.E."/>
            <person name="Sieber C.M.K."/>
            <person name="Emerson J.B."/>
            <person name="Anantharaman K."/>
            <person name="Thomas B.C."/>
            <person name="Malmstrom R."/>
            <person name="Stieglmeier M."/>
            <person name="Klingl A."/>
            <person name="Woyke T."/>
            <person name="Ryan C.M."/>
            <person name="Banfield J.F."/>
        </authorList>
    </citation>
    <scope>NUCLEOTIDE SEQUENCE [LARGE SCALE GENOMIC DNA]</scope>
</reference>
<name>A0A2M7T6C4_9ACTN</name>
<sequence>MGMSDKIRMAHGGGGEMTARLIEQVFYEALGGDFKEANDSAVLELPGGKTAFTTDSFVISPLFFPGGDIGKLAFCGTVNDLAAAGAQPVAISASFIIEEGMDIADLKRIATSLGDVSRETGIPVVAGDTKVVDKGSADKVFITTAGIGIIPEGIDYHPRNIRPGDKIIVSGTIGDHGYCITALREGIAIQSSVTSDCRPLHELVALLCPLAGDVHTVRDATRGGVGTVLNEWARQSGNGILIRETMLPVKDEVKGGCALLGFEPIYLANEGKMLFIVSYNKAEEALALLQSHSAGVDAAVIGEVTAGKPQVIMETEWGTRRVVPVPRGEILPRIC</sequence>
<evidence type="ECO:0000313" key="5">
    <source>
        <dbReference type="Proteomes" id="UP000230956"/>
    </source>
</evidence>
<dbReference type="CDD" id="cd02197">
    <property type="entry name" value="HypE"/>
    <property type="match status" value="1"/>
</dbReference>
<comment type="caution">
    <text evidence="4">The sequence shown here is derived from an EMBL/GenBank/DDBJ whole genome shotgun (WGS) entry which is preliminary data.</text>
</comment>
<dbReference type="InterPro" id="IPR036676">
    <property type="entry name" value="PurM-like_C_sf"/>
</dbReference>
<dbReference type="PANTHER" id="PTHR30303:SF0">
    <property type="entry name" value="CARBAMOYL DEHYDRATASE HYPE"/>
    <property type="match status" value="1"/>
</dbReference>
<dbReference type="Pfam" id="PF02769">
    <property type="entry name" value="AIRS_C"/>
    <property type="match status" value="1"/>
</dbReference>
<evidence type="ECO:0000256" key="1">
    <source>
        <dbReference type="ARBA" id="ARBA00006243"/>
    </source>
</evidence>
<feature type="domain" description="PurM-like N-terminal" evidence="2">
    <location>
        <begin position="38"/>
        <end position="150"/>
    </location>
</feature>
<evidence type="ECO:0000313" key="4">
    <source>
        <dbReference type="EMBL" id="PIZ35429.1"/>
    </source>
</evidence>
<accession>A0A2M7T6C4</accession>
<dbReference type="GO" id="GO:0051604">
    <property type="term" value="P:protein maturation"/>
    <property type="evidence" value="ECO:0007669"/>
    <property type="project" value="TreeGrafter"/>
</dbReference>
<dbReference type="InterPro" id="IPR016188">
    <property type="entry name" value="PurM-like_N"/>
</dbReference>
<dbReference type="InterPro" id="IPR010918">
    <property type="entry name" value="PurM-like_C_dom"/>
</dbReference>
<gene>
    <name evidence="4" type="primary">hypE</name>
    <name evidence="4" type="ORF">COY37_10395</name>
</gene>
<dbReference type="Proteomes" id="UP000230956">
    <property type="component" value="Unassembled WGS sequence"/>
</dbReference>
<comment type="similarity">
    <text evidence="1">Belongs to the HypE family.</text>
</comment>
<evidence type="ECO:0000259" key="3">
    <source>
        <dbReference type="Pfam" id="PF02769"/>
    </source>
</evidence>
<dbReference type="AlphaFoldDB" id="A0A2M7T6C4"/>
<dbReference type="Gene3D" id="3.30.1330.10">
    <property type="entry name" value="PurM-like, N-terminal domain"/>
    <property type="match status" value="1"/>
</dbReference>
<dbReference type="Pfam" id="PF00586">
    <property type="entry name" value="AIRS"/>
    <property type="match status" value="1"/>
</dbReference>